<dbReference type="EMBL" id="JBHLZF010000001">
    <property type="protein sequence ID" value="MFB9897233.1"/>
    <property type="molecule type" value="Genomic_DNA"/>
</dbReference>
<accession>A0ABV5ZIN4</accession>
<keyword evidence="3" id="KW-1185">Reference proteome</keyword>
<sequence>MKQIILTALALLLTAPTCAEGTPTGGYDRYYTNLPKPMPKPNTPAIPSLSVSLKDYGAVGDGLTMNTGPLPRPWPTWPNGAAAT</sequence>
<dbReference type="RefSeq" id="WP_390182914.1">
    <property type="nucleotide sequence ID" value="NZ_JBHLZF010000001.1"/>
</dbReference>
<feature type="chain" id="PRO_5045219126" evidence="1">
    <location>
        <begin position="20"/>
        <end position="84"/>
    </location>
</feature>
<evidence type="ECO:0000313" key="2">
    <source>
        <dbReference type="EMBL" id="MFB9897233.1"/>
    </source>
</evidence>
<keyword evidence="1" id="KW-0732">Signal</keyword>
<name>A0ABV5ZIN4_9BACT</name>
<organism evidence="2 3">
    <name type="scientific">Hallella seregens ATCC 51272</name>
    <dbReference type="NCBI Taxonomy" id="1336250"/>
    <lineage>
        <taxon>Bacteria</taxon>
        <taxon>Pseudomonadati</taxon>
        <taxon>Bacteroidota</taxon>
        <taxon>Bacteroidia</taxon>
        <taxon>Bacteroidales</taxon>
        <taxon>Prevotellaceae</taxon>
        <taxon>Hallella</taxon>
    </lineage>
</organism>
<evidence type="ECO:0000313" key="3">
    <source>
        <dbReference type="Proteomes" id="UP001589688"/>
    </source>
</evidence>
<feature type="signal peptide" evidence="1">
    <location>
        <begin position="1"/>
        <end position="19"/>
    </location>
</feature>
<gene>
    <name evidence="2" type="ORF">ACFFK8_05305</name>
</gene>
<protein>
    <submittedName>
        <fullName evidence="2">Uncharacterized protein</fullName>
    </submittedName>
</protein>
<proteinExistence type="predicted"/>
<comment type="caution">
    <text evidence="2">The sequence shown here is derived from an EMBL/GenBank/DDBJ whole genome shotgun (WGS) entry which is preliminary data.</text>
</comment>
<reference evidence="2 3" key="1">
    <citation type="submission" date="2024-09" db="EMBL/GenBank/DDBJ databases">
        <authorList>
            <person name="Sun Q."/>
            <person name="Mori K."/>
        </authorList>
    </citation>
    <scope>NUCLEOTIDE SEQUENCE [LARGE SCALE GENOMIC DNA]</scope>
    <source>
        <strain evidence="2 3">ATCC 51272</strain>
    </source>
</reference>
<dbReference type="Proteomes" id="UP001589688">
    <property type="component" value="Unassembled WGS sequence"/>
</dbReference>
<evidence type="ECO:0000256" key="1">
    <source>
        <dbReference type="SAM" id="SignalP"/>
    </source>
</evidence>